<dbReference type="InterPro" id="IPR002347">
    <property type="entry name" value="SDR_fam"/>
</dbReference>
<dbReference type="Proteomes" id="UP000010556">
    <property type="component" value="Unassembled WGS sequence"/>
</dbReference>
<accession>L5MLJ7</accession>
<evidence type="ECO:0000256" key="2">
    <source>
        <dbReference type="ARBA" id="ARBA00023002"/>
    </source>
</evidence>
<evidence type="ECO:0000313" key="3">
    <source>
        <dbReference type="EMBL" id="ELK38668.1"/>
    </source>
</evidence>
<sequence length="168" mass="18626">MQRLDLALLPPKRVFPRQPGRVAIVTGGTEGIGLATSKRLALLGMHVIIVEFSYCDLASMRSIREFVLKFKEKKLPLHVLINNAGVMMVPQRETADGFEEHFGLNYLGHFLLTNLLLDTLRESGCPGRSARVVSVSSATHYVGELALDDLQSRWVQVGVRPSVRTAML</sequence>
<keyword evidence="4" id="KW-1185">Reference proteome</keyword>
<dbReference type="SUPFAM" id="SSF51735">
    <property type="entry name" value="NAD(P)-binding Rossmann-fold domains"/>
    <property type="match status" value="1"/>
</dbReference>
<protein>
    <submittedName>
        <fullName evidence="3">Dehydrogenase/reductase SDR family member on chromosome X</fullName>
    </submittedName>
</protein>
<name>L5MLJ7_MYODS</name>
<dbReference type="PRINTS" id="PR00081">
    <property type="entry name" value="GDHRDH"/>
</dbReference>
<gene>
    <name evidence="3" type="ORF">MDA_GLEAN10000724</name>
</gene>
<dbReference type="Pfam" id="PF00106">
    <property type="entry name" value="adh_short"/>
    <property type="match status" value="1"/>
</dbReference>
<dbReference type="EMBL" id="KB098535">
    <property type="protein sequence ID" value="ELK38668.1"/>
    <property type="molecule type" value="Genomic_DNA"/>
</dbReference>
<proteinExistence type="inferred from homology"/>
<evidence type="ECO:0000313" key="4">
    <source>
        <dbReference type="Proteomes" id="UP000010556"/>
    </source>
</evidence>
<comment type="similarity">
    <text evidence="1">Belongs to the short-chain dehydrogenases/reductases (SDR) family.</text>
</comment>
<dbReference type="PANTHER" id="PTHR24320:SF264">
    <property type="entry name" value="DEHYDROGENASE_REDUCTASE SDR FAMILY MEMBER ON CHROMOSOME X"/>
    <property type="match status" value="1"/>
</dbReference>
<dbReference type="GO" id="GO:0016491">
    <property type="term" value="F:oxidoreductase activity"/>
    <property type="evidence" value="ECO:0007669"/>
    <property type="project" value="UniProtKB-KW"/>
</dbReference>
<dbReference type="Gene3D" id="3.40.50.720">
    <property type="entry name" value="NAD(P)-binding Rossmann-like Domain"/>
    <property type="match status" value="1"/>
</dbReference>
<dbReference type="GO" id="GO:0010508">
    <property type="term" value="P:positive regulation of autophagy"/>
    <property type="evidence" value="ECO:0007669"/>
    <property type="project" value="TreeGrafter"/>
</dbReference>
<organism evidence="3 4">
    <name type="scientific">Myotis davidii</name>
    <name type="common">David's myotis</name>
    <dbReference type="NCBI Taxonomy" id="225400"/>
    <lineage>
        <taxon>Eukaryota</taxon>
        <taxon>Metazoa</taxon>
        <taxon>Chordata</taxon>
        <taxon>Craniata</taxon>
        <taxon>Vertebrata</taxon>
        <taxon>Euteleostomi</taxon>
        <taxon>Mammalia</taxon>
        <taxon>Eutheria</taxon>
        <taxon>Laurasiatheria</taxon>
        <taxon>Chiroptera</taxon>
        <taxon>Yangochiroptera</taxon>
        <taxon>Vespertilionidae</taxon>
        <taxon>Myotis</taxon>
    </lineage>
</organism>
<dbReference type="AlphaFoldDB" id="L5MLJ7"/>
<reference evidence="4" key="1">
    <citation type="journal article" date="2013" name="Science">
        <title>Comparative analysis of bat genomes provides insight into the evolution of flight and immunity.</title>
        <authorList>
            <person name="Zhang G."/>
            <person name="Cowled C."/>
            <person name="Shi Z."/>
            <person name="Huang Z."/>
            <person name="Bishop-Lilly K.A."/>
            <person name="Fang X."/>
            <person name="Wynne J.W."/>
            <person name="Xiong Z."/>
            <person name="Baker M.L."/>
            <person name="Zhao W."/>
            <person name="Tachedjian M."/>
            <person name="Zhu Y."/>
            <person name="Zhou P."/>
            <person name="Jiang X."/>
            <person name="Ng J."/>
            <person name="Yang L."/>
            <person name="Wu L."/>
            <person name="Xiao J."/>
            <person name="Feng Y."/>
            <person name="Chen Y."/>
            <person name="Sun X."/>
            <person name="Zhang Y."/>
            <person name="Marsh G.A."/>
            <person name="Crameri G."/>
            <person name="Broder C.C."/>
            <person name="Frey K.G."/>
            <person name="Wang L.F."/>
            <person name="Wang J."/>
        </authorList>
    </citation>
    <scope>NUCLEOTIDE SEQUENCE [LARGE SCALE GENOMIC DNA]</scope>
</reference>
<dbReference type="InterPro" id="IPR036291">
    <property type="entry name" value="NAD(P)-bd_dom_sf"/>
</dbReference>
<keyword evidence="2" id="KW-0560">Oxidoreductase</keyword>
<dbReference type="PANTHER" id="PTHR24320">
    <property type="entry name" value="RETINOL DEHYDROGENASE"/>
    <property type="match status" value="1"/>
</dbReference>
<evidence type="ECO:0000256" key="1">
    <source>
        <dbReference type="ARBA" id="ARBA00006484"/>
    </source>
</evidence>
<dbReference type="GO" id="GO:0005576">
    <property type="term" value="C:extracellular region"/>
    <property type="evidence" value="ECO:0007669"/>
    <property type="project" value="TreeGrafter"/>
</dbReference>